<feature type="signal peptide" evidence="2">
    <location>
        <begin position="1"/>
        <end position="24"/>
    </location>
</feature>
<feature type="domain" description="Peptidase C51" evidence="4">
    <location>
        <begin position="31"/>
        <end position="155"/>
    </location>
</feature>
<dbReference type="OrthoDB" id="1956902at2"/>
<evidence type="ECO:0000313" key="6">
    <source>
        <dbReference type="Proteomes" id="UP000190657"/>
    </source>
</evidence>
<keyword evidence="2" id="KW-0732">Signal</keyword>
<dbReference type="SUPFAM" id="SSF49265">
    <property type="entry name" value="Fibronectin type III"/>
    <property type="match status" value="1"/>
</dbReference>
<evidence type="ECO:0000313" key="5">
    <source>
        <dbReference type="EMBL" id="SJZ44394.1"/>
    </source>
</evidence>
<name>A0A1T4KPQ6_9FIRM</name>
<evidence type="ECO:0000259" key="3">
    <source>
        <dbReference type="PROSITE" id="PS50853"/>
    </source>
</evidence>
<dbReference type="PROSITE" id="PS50911">
    <property type="entry name" value="CHAP"/>
    <property type="match status" value="1"/>
</dbReference>
<feature type="compositionally biased region" description="Low complexity" evidence="1">
    <location>
        <begin position="184"/>
        <end position="197"/>
    </location>
</feature>
<dbReference type="AlphaFoldDB" id="A0A1T4KPQ6"/>
<keyword evidence="6" id="KW-1185">Reference proteome</keyword>
<sequence>MKKFICMLLSLIVALSTCVVSVCAQSERKSKFEAMKWAKSQVDQSVDFDNQNGAQCVDLIMAYYDFLGEKRGIGNAVDYVRNKIPDGWKRIKDAKPRMGDVLIYEGEPDIYYGHLGIYESKNSSYHQANGVVYNTNKPYYMITSSRGAPYWGVIRPVFADDEKDESTSDVSVTKPNNSFNTGFAETESTTQTAQTTQSVSSSVVSQVHLSRPSIKSAKIKGKSIRVSWKKINNADGYQVKYSTNKKFKSKFTKTKIVKNKNSYKIKKIKSNKNYYVKIRTYKKTGNKTIYSKWSKRIKVVS</sequence>
<gene>
    <name evidence="5" type="ORF">SAMN02745114_00574</name>
</gene>
<dbReference type="PROSITE" id="PS50853">
    <property type="entry name" value="FN3"/>
    <property type="match status" value="1"/>
</dbReference>
<dbReference type="STRING" id="290054.SAMN02745114_00574"/>
<dbReference type="Gene3D" id="3.90.1720.10">
    <property type="entry name" value="endopeptidase domain like (from Nostoc punctiforme)"/>
    <property type="match status" value="1"/>
</dbReference>
<dbReference type="InterPro" id="IPR007921">
    <property type="entry name" value="CHAP_dom"/>
</dbReference>
<accession>A0A1T4KPQ6</accession>
<reference evidence="6" key="1">
    <citation type="submission" date="2017-02" db="EMBL/GenBank/DDBJ databases">
        <authorList>
            <person name="Varghese N."/>
            <person name="Submissions S."/>
        </authorList>
    </citation>
    <scope>NUCLEOTIDE SEQUENCE [LARGE SCALE GENOMIC DNA]</scope>
    <source>
        <strain evidence="6">ATCC 51222</strain>
    </source>
</reference>
<evidence type="ECO:0000259" key="4">
    <source>
        <dbReference type="PROSITE" id="PS50911"/>
    </source>
</evidence>
<dbReference type="InterPro" id="IPR003961">
    <property type="entry name" value="FN3_dom"/>
</dbReference>
<feature type="chain" id="PRO_5012684845" evidence="2">
    <location>
        <begin position="25"/>
        <end position="301"/>
    </location>
</feature>
<dbReference type="InterPro" id="IPR013783">
    <property type="entry name" value="Ig-like_fold"/>
</dbReference>
<dbReference type="RefSeq" id="WP_159443381.1">
    <property type="nucleotide sequence ID" value="NZ_FUWW01000004.1"/>
</dbReference>
<feature type="compositionally biased region" description="Polar residues" evidence="1">
    <location>
        <begin position="168"/>
        <end position="183"/>
    </location>
</feature>
<evidence type="ECO:0000256" key="1">
    <source>
        <dbReference type="SAM" id="MobiDB-lite"/>
    </source>
</evidence>
<feature type="domain" description="Fibronectin type-III" evidence="3">
    <location>
        <begin position="208"/>
        <end position="301"/>
    </location>
</feature>
<dbReference type="EMBL" id="FUWW01000004">
    <property type="protein sequence ID" value="SJZ44394.1"/>
    <property type="molecule type" value="Genomic_DNA"/>
</dbReference>
<dbReference type="Gene3D" id="2.60.40.10">
    <property type="entry name" value="Immunoglobulins"/>
    <property type="match status" value="1"/>
</dbReference>
<feature type="region of interest" description="Disordered" evidence="1">
    <location>
        <begin position="165"/>
        <end position="197"/>
    </location>
</feature>
<dbReference type="Proteomes" id="UP000190657">
    <property type="component" value="Unassembled WGS sequence"/>
</dbReference>
<organism evidence="5 6">
    <name type="scientific">Eubacterium coprostanoligenes</name>
    <dbReference type="NCBI Taxonomy" id="290054"/>
    <lineage>
        <taxon>Bacteria</taxon>
        <taxon>Bacillati</taxon>
        <taxon>Bacillota</taxon>
        <taxon>Clostridia</taxon>
        <taxon>Eubacteriales</taxon>
        <taxon>Eubacteriaceae</taxon>
        <taxon>Eubacterium</taxon>
    </lineage>
</organism>
<dbReference type="Pfam" id="PF00041">
    <property type="entry name" value="fn3"/>
    <property type="match status" value="1"/>
</dbReference>
<proteinExistence type="predicted"/>
<evidence type="ECO:0000256" key="2">
    <source>
        <dbReference type="SAM" id="SignalP"/>
    </source>
</evidence>
<protein>
    <submittedName>
        <fullName evidence="5">Fibronectin type III domain-containing protein</fullName>
    </submittedName>
</protein>
<dbReference type="InterPro" id="IPR036116">
    <property type="entry name" value="FN3_sf"/>
</dbReference>